<dbReference type="PANTHER" id="PTHR42718">
    <property type="entry name" value="MAJOR FACILITATOR SUPERFAMILY MULTIDRUG TRANSPORTER MFSC"/>
    <property type="match status" value="1"/>
</dbReference>
<protein>
    <submittedName>
        <fullName evidence="10">Drug resistance transporter, EmrB/QacA subfamily</fullName>
    </submittedName>
</protein>
<dbReference type="PRINTS" id="PR01036">
    <property type="entry name" value="TCRTETB"/>
</dbReference>
<feature type="transmembrane region" description="Helical" evidence="8">
    <location>
        <begin position="366"/>
        <end position="389"/>
    </location>
</feature>
<dbReference type="NCBIfam" id="TIGR00711">
    <property type="entry name" value="efflux_EmrB"/>
    <property type="match status" value="1"/>
</dbReference>
<evidence type="ECO:0000256" key="5">
    <source>
        <dbReference type="ARBA" id="ARBA00022692"/>
    </source>
</evidence>
<dbReference type="Gene3D" id="1.20.1720.10">
    <property type="entry name" value="Multidrug resistance protein D"/>
    <property type="match status" value="1"/>
</dbReference>
<feature type="transmembrane region" description="Helical" evidence="8">
    <location>
        <begin position="148"/>
        <end position="170"/>
    </location>
</feature>
<keyword evidence="5 8" id="KW-0812">Transmembrane</keyword>
<sequence length="485" mass="51182">MPNATPLTLEQLRERFGARYKWLVLLTVMVGTMASVVSSTIVNVAVPDLSRHFTLGQERAQWVSAGFMLAMTLSMLTTPWFLLRFGLRRTYSGAILLLLIGGVVGGFSLNYPMLLSMRVAEGLAAGILQPIPAIVIMRAFEPNEQGKAMGIFGFGVVLAPAIGPSVGGFLVEQFGWRSIFFVVVPFCLAVLVLVRRVLPLASSMMGEARALDWKGLVLASLCTIGLLNGLVEVRQAPLQGGLLLAVGLAGLIAFIAYQLRAEHGLLDLSLFRYRQFTMGALVAFIYGAGLFGSTYLLPVFMQMALGYAPSEAGLLLLPAGIVLGLVIILAGKLADKVAPSLLVSAGLILLALSFAMLASGPSASSYLMLTIWSVVGRIGLGFVLPSLSLGSMRGLDKTLIAQGASTINFLRQLGGAIGISLVGIVLEWRLAVHHTGLAAGAGAAGGERLHAFNETFLFVAALCLLAVVAAWRMKPIGTGARPTGS</sequence>
<organism evidence="10 11">
    <name type="scientific">Noviherbaspirillum humi</name>
    <dbReference type="NCBI Taxonomy" id="1688639"/>
    <lineage>
        <taxon>Bacteria</taxon>
        <taxon>Pseudomonadati</taxon>
        <taxon>Pseudomonadota</taxon>
        <taxon>Betaproteobacteria</taxon>
        <taxon>Burkholderiales</taxon>
        <taxon>Oxalobacteraceae</taxon>
        <taxon>Noviherbaspirillum</taxon>
    </lineage>
</organism>
<comment type="subcellular location">
    <subcellularLocation>
        <location evidence="1">Cell membrane</location>
        <topology evidence="1">Multi-pass membrane protein</topology>
    </subcellularLocation>
</comment>
<evidence type="ECO:0000256" key="4">
    <source>
        <dbReference type="ARBA" id="ARBA00022475"/>
    </source>
</evidence>
<feature type="transmembrane region" description="Helical" evidence="8">
    <location>
        <begin position="115"/>
        <end position="136"/>
    </location>
</feature>
<keyword evidence="3" id="KW-0813">Transport</keyword>
<feature type="transmembrane region" description="Helical" evidence="8">
    <location>
        <begin position="451"/>
        <end position="471"/>
    </location>
</feature>
<gene>
    <name evidence="10" type="ORF">SAMN06265795_1016</name>
</gene>
<feature type="transmembrane region" description="Helical" evidence="8">
    <location>
        <begin position="237"/>
        <end position="257"/>
    </location>
</feature>
<feature type="transmembrane region" description="Helical" evidence="8">
    <location>
        <begin position="22"/>
        <end position="42"/>
    </location>
</feature>
<dbReference type="PROSITE" id="PS50850">
    <property type="entry name" value="MFS"/>
    <property type="match status" value="1"/>
</dbReference>
<dbReference type="OrthoDB" id="9807274at2"/>
<dbReference type="InterPro" id="IPR011701">
    <property type="entry name" value="MFS"/>
</dbReference>
<keyword evidence="7 8" id="KW-0472">Membrane</keyword>
<feature type="transmembrane region" description="Helical" evidence="8">
    <location>
        <begin position="176"/>
        <end position="194"/>
    </location>
</feature>
<name>A0A239BQD0_9BURK</name>
<feature type="transmembrane region" description="Helical" evidence="8">
    <location>
        <begin position="278"/>
        <end position="300"/>
    </location>
</feature>
<dbReference type="EMBL" id="FZOT01000001">
    <property type="protein sequence ID" value="SNS09862.1"/>
    <property type="molecule type" value="Genomic_DNA"/>
</dbReference>
<evidence type="ECO:0000256" key="6">
    <source>
        <dbReference type="ARBA" id="ARBA00022989"/>
    </source>
</evidence>
<feature type="domain" description="Major facilitator superfamily (MFS) profile" evidence="9">
    <location>
        <begin position="24"/>
        <end position="478"/>
    </location>
</feature>
<evidence type="ECO:0000256" key="7">
    <source>
        <dbReference type="ARBA" id="ARBA00023136"/>
    </source>
</evidence>
<dbReference type="PANTHER" id="PTHR42718:SF9">
    <property type="entry name" value="MAJOR FACILITATOR SUPERFAMILY MULTIDRUG TRANSPORTER MFSC"/>
    <property type="match status" value="1"/>
</dbReference>
<dbReference type="RefSeq" id="WP_089397253.1">
    <property type="nucleotide sequence ID" value="NZ_FZOT01000001.1"/>
</dbReference>
<dbReference type="InterPro" id="IPR004638">
    <property type="entry name" value="EmrB-like"/>
</dbReference>
<evidence type="ECO:0000256" key="1">
    <source>
        <dbReference type="ARBA" id="ARBA00004651"/>
    </source>
</evidence>
<evidence type="ECO:0000256" key="3">
    <source>
        <dbReference type="ARBA" id="ARBA00022448"/>
    </source>
</evidence>
<dbReference type="AlphaFoldDB" id="A0A239BQD0"/>
<dbReference type="GO" id="GO:0022857">
    <property type="term" value="F:transmembrane transporter activity"/>
    <property type="evidence" value="ECO:0007669"/>
    <property type="project" value="InterPro"/>
</dbReference>
<dbReference type="GO" id="GO:0005886">
    <property type="term" value="C:plasma membrane"/>
    <property type="evidence" value="ECO:0007669"/>
    <property type="project" value="UniProtKB-SubCell"/>
</dbReference>
<dbReference type="InterPro" id="IPR020846">
    <property type="entry name" value="MFS_dom"/>
</dbReference>
<feature type="transmembrane region" description="Helical" evidence="8">
    <location>
        <begin position="90"/>
        <end position="109"/>
    </location>
</feature>
<dbReference type="Gene3D" id="1.20.1250.20">
    <property type="entry name" value="MFS general substrate transporter like domains"/>
    <property type="match status" value="1"/>
</dbReference>
<evidence type="ECO:0000313" key="11">
    <source>
        <dbReference type="Proteomes" id="UP000198284"/>
    </source>
</evidence>
<feature type="transmembrane region" description="Helical" evidence="8">
    <location>
        <begin position="409"/>
        <end position="431"/>
    </location>
</feature>
<dbReference type="InterPro" id="IPR036259">
    <property type="entry name" value="MFS_trans_sf"/>
</dbReference>
<feature type="transmembrane region" description="Helical" evidence="8">
    <location>
        <begin position="312"/>
        <end position="334"/>
    </location>
</feature>
<feature type="transmembrane region" description="Helical" evidence="8">
    <location>
        <begin position="215"/>
        <end position="231"/>
    </location>
</feature>
<dbReference type="SUPFAM" id="SSF103473">
    <property type="entry name" value="MFS general substrate transporter"/>
    <property type="match status" value="1"/>
</dbReference>
<dbReference type="Proteomes" id="UP000198284">
    <property type="component" value="Unassembled WGS sequence"/>
</dbReference>
<reference evidence="10 11" key="1">
    <citation type="submission" date="2017-06" db="EMBL/GenBank/DDBJ databases">
        <authorList>
            <person name="Kim H.J."/>
            <person name="Triplett B.A."/>
        </authorList>
    </citation>
    <scope>NUCLEOTIDE SEQUENCE [LARGE SCALE GENOMIC DNA]</scope>
    <source>
        <strain evidence="10 11">U15</strain>
    </source>
</reference>
<evidence type="ECO:0000256" key="2">
    <source>
        <dbReference type="ARBA" id="ARBA00008537"/>
    </source>
</evidence>
<keyword evidence="11" id="KW-1185">Reference proteome</keyword>
<feature type="transmembrane region" description="Helical" evidence="8">
    <location>
        <begin position="62"/>
        <end position="83"/>
    </location>
</feature>
<evidence type="ECO:0000313" key="10">
    <source>
        <dbReference type="EMBL" id="SNS09862.1"/>
    </source>
</evidence>
<keyword evidence="6 8" id="KW-1133">Transmembrane helix</keyword>
<evidence type="ECO:0000259" key="9">
    <source>
        <dbReference type="PROSITE" id="PS50850"/>
    </source>
</evidence>
<accession>A0A239BQD0</accession>
<proteinExistence type="inferred from homology"/>
<evidence type="ECO:0000256" key="8">
    <source>
        <dbReference type="SAM" id="Phobius"/>
    </source>
</evidence>
<comment type="similarity">
    <text evidence="2">Belongs to the major facilitator superfamily. EmrB family.</text>
</comment>
<dbReference type="Pfam" id="PF07690">
    <property type="entry name" value="MFS_1"/>
    <property type="match status" value="1"/>
</dbReference>
<keyword evidence="4" id="KW-1003">Cell membrane</keyword>
<feature type="transmembrane region" description="Helical" evidence="8">
    <location>
        <begin position="341"/>
        <end position="360"/>
    </location>
</feature>